<feature type="domain" description="Sulfatase N-terminal" evidence="6">
    <location>
        <begin position="5"/>
        <end position="332"/>
    </location>
</feature>
<comment type="similarity">
    <text evidence="1">Belongs to the sulfatase family.</text>
</comment>
<reference evidence="7 8" key="1">
    <citation type="submission" date="2020-08" db="EMBL/GenBank/DDBJ databases">
        <title>Genome sequence of Tessaracoccus defluvii JCM 17540T.</title>
        <authorList>
            <person name="Hyun D.-W."/>
            <person name="Bae J.-W."/>
        </authorList>
    </citation>
    <scope>NUCLEOTIDE SEQUENCE [LARGE SCALE GENOMIC DNA]</scope>
    <source>
        <strain evidence="7 8">JCM 17540</strain>
    </source>
</reference>
<sequence>MTRLNFLLIQTDDQGRWAVPWRMPELPMPNLERFARDALELDRFYCASPVCSPSRASVLTGRLPSAHGVHDWLVGARHGDSWPDDYLAGQPTTPEVLARVGYQCAMSGKWHVGDSRRPAPGFEYWYAHRFGGGDYYGAPIWREGEESTEERYFTRAVTQQAVEFLQTRDHSRPFYLQVNYTAPHHPWVDSHLPEYLDKLDGVEFDSVPRLPRHPWAEVRDEFDDAFADPVPQLKGYVASLMAVDEGLGHLLGELEAQGLLENTVVAWFSDNGFSCGHHGIWGKGNGTYPLNFFDNSVRVPCVVRMPGGATGISDELLSAASWHATICELAGVKAPEDGYSVSESFADVLRGRRTSPNEVVAVVSEYGDGRMVTDGQFTLVLRDGGPDELYDGASDPGQTTNRISDPRLASVREHLSRQLDDWFRKGERPGYSGQRRGVSGYGQVHPVSRGVSPERSYVGLGADSLDGTA</sequence>
<dbReference type="PROSITE" id="PS00523">
    <property type="entry name" value="SULFATASE_1"/>
    <property type="match status" value="1"/>
</dbReference>
<dbReference type="InterPro" id="IPR024607">
    <property type="entry name" value="Sulfatase_CS"/>
</dbReference>
<evidence type="ECO:0000256" key="5">
    <source>
        <dbReference type="SAM" id="MobiDB-lite"/>
    </source>
</evidence>
<dbReference type="GO" id="GO:0004065">
    <property type="term" value="F:arylsulfatase activity"/>
    <property type="evidence" value="ECO:0007669"/>
    <property type="project" value="TreeGrafter"/>
</dbReference>
<keyword evidence="3 7" id="KW-0378">Hydrolase</keyword>
<keyword evidence="8" id="KW-1185">Reference proteome</keyword>
<gene>
    <name evidence="7" type="ORF">H9L22_08910</name>
</gene>
<dbReference type="PANTHER" id="PTHR42693:SF33">
    <property type="entry name" value="ARYLSULFATASE"/>
    <property type="match status" value="1"/>
</dbReference>
<dbReference type="SUPFAM" id="SSF53649">
    <property type="entry name" value="Alkaline phosphatase-like"/>
    <property type="match status" value="1"/>
</dbReference>
<protein>
    <submittedName>
        <fullName evidence="7">Sulfatase-like hydrolase/transferase</fullName>
    </submittedName>
</protein>
<dbReference type="Proteomes" id="UP000516117">
    <property type="component" value="Chromosome"/>
</dbReference>
<evidence type="ECO:0000256" key="2">
    <source>
        <dbReference type="ARBA" id="ARBA00022723"/>
    </source>
</evidence>
<dbReference type="EMBL" id="CP060789">
    <property type="protein sequence ID" value="QNP57328.1"/>
    <property type="molecule type" value="Genomic_DNA"/>
</dbReference>
<keyword evidence="2" id="KW-0479">Metal-binding</keyword>
<feature type="region of interest" description="Disordered" evidence="5">
    <location>
        <begin position="426"/>
        <end position="469"/>
    </location>
</feature>
<organism evidence="7 8">
    <name type="scientific">Tessaracoccus defluvii</name>
    <dbReference type="NCBI Taxonomy" id="1285901"/>
    <lineage>
        <taxon>Bacteria</taxon>
        <taxon>Bacillati</taxon>
        <taxon>Actinomycetota</taxon>
        <taxon>Actinomycetes</taxon>
        <taxon>Propionibacteriales</taxon>
        <taxon>Propionibacteriaceae</taxon>
        <taxon>Tessaracoccus</taxon>
    </lineage>
</organism>
<evidence type="ECO:0000256" key="3">
    <source>
        <dbReference type="ARBA" id="ARBA00022801"/>
    </source>
</evidence>
<name>A0A7H0H9W2_9ACTN</name>
<dbReference type="GO" id="GO:0046872">
    <property type="term" value="F:metal ion binding"/>
    <property type="evidence" value="ECO:0007669"/>
    <property type="project" value="UniProtKB-KW"/>
</dbReference>
<evidence type="ECO:0000256" key="4">
    <source>
        <dbReference type="ARBA" id="ARBA00022837"/>
    </source>
</evidence>
<dbReference type="Pfam" id="PF00884">
    <property type="entry name" value="Sulfatase"/>
    <property type="match status" value="1"/>
</dbReference>
<keyword evidence="4" id="KW-0106">Calcium</keyword>
<evidence type="ECO:0000259" key="6">
    <source>
        <dbReference type="Pfam" id="PF00884"/>
    </source>
</evidence>
<dbReference type="InterPro" id="IPR017850">
    <property type="entry name" value="Alkaline_phosphatase_core_sf"/>
</dbReference>
<proteinExistence type="inferred from homology"/>
<dbReference type="InterPro" id="IPR050738">
    <property type="entry name" value="Sulfatase"/>
</dbReference>
<evidence type="ECO:0000313" key="8">
    <source>
        <dbReference type="Proteomes" id="UP000516117"/>
    </source>
</evidence>
<dbReference type="KEGG" id="tdf:H9L22_08910"/>
<dbReference type="PANTHER" id="PTHR42693">
    <property type="entry name" value="ARYLSULFATASE FAMILY MEMBER"/>
    <property type="match status" value="1"/>
</dbReference>
<evidence type="ECO:0000256" key="1">
    <source>
        <dbReference type="ARBA" id="ARBA00008779"/>
    </source>
</evidence>
<dbReference type="GO" id="GO:0016740">
    <property type="term" value="F:transferase activity"/>
    <property type="evidence" value="ECO:0007669"/>
    <property type="project" value="UniProtKB-KW"/>
</dbReference>
<dbReference type="InterPro" id="IPR000917">
    <property type="entry name" value="Sulfatase_N"/>
</dbReference>
<dbReference type="Gene3D" id="3.40.720.10">
    <property type="entry name" value="Alkaline Phosphatase, subunit A"/>
    <property type="match status" value="1"/>
</dbReference>
<keyword evidence="7" id="KW-0808">Transferase</keyword>
<dbReference type="AlphaFoldDB" id="A0A7H0H9W2"/>
<evidence type="ECO:0000313" key="7">
    <source>
        <dbReference type="EMBL" id="QNP57328.1"/>
    </source>
</evidence>
<accession>A0A7H0H9W2</accession>